<dbReference type="PANTHER" id="PTHR32332">
    <property type="entry name" value="2-NITROPROPANE DIOXYGENASE"/>
    <property type="match status" value="1"/>
</dbReference>
<dbReference type="CDD" id="cd04730">
    <property type="entry name" value="NPD_like"/>
    <property type="match status" value="1"/>
</dbReference>
<keyword evidence="7" id="KW-1185">Reference proteome</keyword>
<gene>
    <name evidence="6" type="ORF">JZ786_18160</name>
</gene>
<evidence type="ECO:0000313" key="6">
    <source>
        <dbReference type="EMBL" id="QSO49965.1"/>
    </source>
</evidence>
<evidence type="ECO:0000256" key="4">
    <source>
        <dbReference type="ARBA" id="ARBA00022643"/>
    </source>
</evidence>
<keyword evidence="5" id="KW-0560">Oxidoreductase</keyword>
<name>A0A9X7W429_9BACL</name>
<evidence type="ECO:0000313" key="7">
    <source>
        <dbReference type="Proteomes" id="UP000663505"/>
    </source>
</evidence>
<reference evidence="6 7" key="1">
    <citation type="submission" date="2021-02" db="EMBL/GenBank/DDBJ databases">
        <title>Alicyclobacillus curvatus sp. nov. and Alicyclobacillus mengziensis sp. nov., two acidophilic bacteria isolated from acid mine drainage.</title>
        <authorList>
            <person name="Huang Y."/>
        </authorList>
    </citation>
    <scope>NUCLEOTIDE SEQUENCE [LARGE SCALE GENOMIC DNA]</scope>
    <source>
        <strain evidence="6 7">S30H14</strain>
    </source>
</reference>
<organism evidence="6 7">
    <name type="scientific">Alicyclobacillus mengziensis</name>
    <dbReference type="NCBI Taxonomy" id="2931921"/>
    <lineage>
        <taxon>Bacteria</taxon>
        <taxon>Bacillati</taxon>
        <taxon>Bacillota</taxon>
        <taxon>Bacilli</taxon>
        <taxon>Bacillales</taxon>
        <taxon>Alicyclobacillaceae</taxon>
        <taxon>Alicyclobacillus</taxon>
    </lineage>
</organism>
<dbReference type="PANTHER" id="PTHR32332:SF20">
    <property type="entry name" value="2-NITROPROPANE DIOXYGENASE-LIKE PROTEIN"/>
    <property type="match status" value="1"/>
</dbReference>
<proteinExistence type="predicted"/>
<comment type="function">
    <text evidence="1">Nitronate monooxygenase that uses molecular oxygen to catalyze the oxidative denitrification of alkyl nitronates. Acts on propionate 3-nitronate (P3N), the presumed physiological substrate. Probably functions in the detoxification of P3N, a metabolic poison produced by plants and fungi as a defense mechanism.</text>
</comment>
<dbReference type="Pfam" id="PF03060">
    <property type="entry name" value="NMO"/>
    <property type="match status" value="2"/>
</dbReference>
<dbReference type="KEGG" id="afx:JZ786_18160"/>
<dbReference type="Gene3D" id="3.20.20.70">
    <property type="entry name" value="Aldolase class I"/>
    <property type="match status" value="1"/>
</dbReference>
<evidence type="ECO:0000256" key="2">
    <source>
        <dbReference type="ARBA" id="ARBA00013457"/>
    </source>
</evidence>
<evidence type="ECO:0000256" key="5">
    <source>
        <dbReference type="ARBA" id="ARBA00023002"/>
    </source>
</evidence>
<accession>A0A9X7W429</accession>
<dbReference type="AlphaFoldDB" id="A0A9X7W429"/>
<dbReference type="InterPro" id="IPR004136">
    <property type="entry name" value="NMO"/>
</dbReference>
<sequence>MTRQYICGGVMMKTRLTTLLGIDVPIIQGGLANLAYAELAAAVSNAGGLGQITATSLNESGELRAEIRKTRFLTSKPFGVNLAISQHHDIDGLLDVIVDEEVPAVSLTGGNPEPILQRLSGRPICKLVLVAAVRQAVKAEQLGADAVMAVGQEGGGHIGRADTGTMVLVPRVVDSVSIPVVASGGIADGRGLAAALALGAEGIEMGTRFVATQECMAHAAYKEALVKGQENETVVIKRSIGAPGRVLDSTWVEAILREESVGTTAKALYPYITGQRNKLAALEGHLDEGFAWAGQSMGLIHDIPTVAELFETMVETAQAMSKRLQQCW</sequence>
<keyword evidence="3" id="KW-0285">Flavoprotein</keyword>
<keyword evidence="4" id="KW-0288">FMN</keyword>
<evidence type="ECO:0000256" key="1">
    <source>
        <dbReference type="ARBA" id="ARBA00003535"/>
    </source>
</evidence>
<dbReference type="Proteomes" id="UP000663505">
    <property type="component" value="Chromosome"/>
</dbReference>
<dbReference type="GO" id="GO:0018580">
    <property type="term" value="F:nitronate monooxygenase activity"/>
    <property type="evidence" value="ECO:0007669"/>
    <property type="project" value="InterPro"/>
</dbReference>
<dbReference type="InterPro" id="IPR013785">
    <property type="entry name" value="Aldolase_TIM"/>
</dbReference>
<evidence type="ECO:0000256" key="3">
    <source>
        <dbReference type="ARBA" id="ARBA00022630"/>
    </source>
</evidence>
<keyword evidence="6" id="KW-0503">Monooxygenase</keyword>
<dbReference type="EMBL" id="CP071182">
    <property type="protein sequence ID" value="QSO49965.1"/>
    <property type="molecule type" value="Genomic_DNA"/>
</dbReference>
<dbReference type="SUPFAM" id="SSF51412">
    <property type="entry name" value="Inosine monophosphate dehydrogenase (IMPDH)"/>
    <property type="match status" value="1"/>
</dbReference>
<protein>
    <recommendedName>
        <fullName evidence="2">Probable nitronate monooxygenase</fullName>
    </recommendedName>
</protein>